<sequence>MADFDSASTVGSVSKSVPSTLSVPSSPQSTLLTQTQEATEREPGDAAEIGSASTFVTLQCADAFAVR</sequence>
<feature type="compositionally biased region" description="Low complexity" evidence="1">
    <location>
        <begin position="12"/>
        <end position="33"/>
    </location>
</feature>
<feature type="compositionally biased region" description="Polar residues" evidence="1">
    <location>
        <begin position="1"/>
        <end position="11"/>
    </location>
</feature>
<protein>
    <submittedName>
        <fullName evidence="2">Uncharacterized protein</fullName>
    </submittedName>
</protein>
<evidence type="ECO:0000313" key="3">
    <source>
        <dbReference type="Proteomes" id="UP001498935"/>
    </source>
</evidence>
<dbReference type="EMBL" id="BAABNP010000003">
    <property type="protein sequence ID" value="GAA5340058.1"/>
    <property type="molecule type" value="Genomic_DNA"/>
</dbReference>
<name>A0ABP9U1G2_9MICO</name>
<feature type="region of interest" description="Disordered" evidence="1">
    <location>
        <begin position="1"/>
        <end position="50"/>
    </location>
</feature>
<dbReference type="Proteomes" id="UP001498935">
    <property type="component" value="Unassembled WGS sequence"/>
</dbReference>
<organism evidence="2 3">
    <name type="scientific">Brevibacterium ammoniilyticum</name>
    <dbReference type="NCBI Taxonomy" id="1046555"/>
    <lineage>
        <taxon>Bacteria</taxon>
        <taxon>Bacillati</taxon>
        <taxon>Actinomycetota</taxon>
        <taxon>Actinomycetes</taxon>
        <taxon>Micrococcales</taxon>
        <taxon>Brevibacteriaceae</taxon>
        <taxon>Brevibacterium</taxon>
    </lineage>
</organism>
<comment type="caution">
    <text evidence="2">The sequence shown here is derived from an EMBL/GenBank/DDBJ whole genome shotgun (WGS) entry which is preliminary data.</text>
</comment>
<gene>
    <name evidence="2" type="ORF">KACC15558_10980</name>
</gene>
<keyword evidence="3" id="KW-1185">Reference proteome</keyword>
<evidence type="ECO:0000313" key="2">
    <source>
        <dbReference type="EMBL" id="GAA5340058.1"/>
    </source>
</evidence>
<reference evidence="2 3" key="1">
    <citation type="submission" date="2024-02" db="EMBL/GenBank/DDBJ databases">
        <title>Characterization of antibiotic resistant novel bacterial strains and their environmental applications.</title>
        <authorList>
            <person name="Manzoor S."/>
            <person name="Abbas S."/>
            <person name="Arshad M."/>
            <person name="Li W.J."/>
            <person name="Ahmed I."/>
        </authorList>
    </citation>
    <scope>NUCLEOTIDE SEQUENCE [LARGE SCALE GENOMIC DNA]</scope>
    <source>
        <strain evidence="2 3">KACC 15558</strain>
    </source>
</reference>
<proteinExistence type="predicted"/>
<accession>A0ABP9U1G2</accession>
<evidence type="ECO:0000256" key="1">
    <source>
        <dbReference type="SAM" id="MobiDB-lite"/>
    </source>
</evidence>